<keyword evidence="2" id="KW-0648">Protein biosynthesis</keyword>
<keyword evidence="2" id="KW-0251">Elongation factor</keyword>
<evidence type="ECO:0000313" key="3">
    <source>
        <dbReference type="Proteomes" id="UP000192247"/>
    </source>
</evidence>
<dbReference type="OrthoDB" id="7537057at2759"/>
<dbReference type="PANTHER" id="PTHR13248">
    <property type="entry name" value="TRANSCRIPTION ELONGATION FACTOR B POLYPEPTIDE 2"/>
    <property type="match status" value="1"/>
</dbReference>
<dbReference type="STRING" id="418985.A0A1V9XX76"/>
<dbReference type="InterPro" id="IPR039049">
    <property type="entry name" value="ELOB"/>
</dbReference>
<comment type="caution">
    <text evidence="2">The sequence shown here is derived from an EMBL/GenBank/DDBJ whole genome shotgun (WGS) entry which is preliminary data.</text>
</comment>
<protein>
    <submittedName>
        <fullName evidence="2">Transcription elongation factor B polypeptide 2-like</fullName>
    </submittedName>
</protein>
<reference evidence="2 3" key="1">
    <citation type="journal article" date="2017" name="Gigascience">
        <title>Draft genome of the honey bee ectoparasitic mite, Tropilaelaps mercedesae, is shaped by the parasitic life history.</title>
        <authorList>
            <person name="Dong X."/>
            <person name="Armstrong S.D."/>
            <person name="Xia D."/>
            <person name="Makepeace B.L."/>
            <person name="Darby A.C."/>
            <person name="Kadowaki T."/>
        </authorList>
    </citation>
    <scope>NUCLEOTIDE SEQUENCE [LARGE SCALE GENOMIC DNA]</scope>
    <source>
        <strain evidence="2">Wuxi-XJTLU</strain>
    </source>
</reference>
<feature type="domain" description="Ubiquitin-like" evidence="1">
    <location>
        <begin position="1"/>
        <end position="67"/>
    </location>
</feature>
<name>A0A1V9XX76_9ACAR</name>
<dbReference type="AlphaFoldDB" id="A0A1V9XX76"/>
<gene>
    <name evidence="2" type="ORF">BIW11_00360</name>
</gene>
<dbReference type="Gene3D" id="3.10.20.90">
    <property type="entry name" value="Phosphatidylinositol 3-kinase Catalytic Subunit, Chain A, domain 1"/>
    <property type="match status" value="1"/>
</dbReference>
<keyword evidence="3" id="KW-1185">Reference proteome</keyword>
<evidence type="ECO:0000259" key="1">
    <source>
        <dbReference type="PROSITE" id="PS50053"/>
    </source>
</evidence>
<proteinExistence type="predicted"/>
<sequence>MDVFLAVRRLKTTMYLDAKESTSVRDLKRMIGTILKAQPSELNLALIDNTKLEDTHSLKEYGITSSSAGPAAPLQLFLSIGLEPISVVDYSNPPKLPDALKSEAPAPQ</sequence>
<dbReference type="PROSITE" id="PS50053">
    <property type="entry name" value="UBIQUITIN_2"/>
    <property type="match status" value="1"/>
</dbReference>
<dbReference type="InParanoid" id="A0A1V9XX76"/>
<dbReference type="Proteomes" id="UP000192247">
    <property type="component" value="Unassembled WGS sequence"/>
</dbReference>
<dbReference type="EMBL" id="MNPL01002653">
    <property type="protein sequence ID" value="OQR78080.1"/>
    <property type="molecule type" value="Genomic_DNA"/>
</dbReference>
<dbReference type="PANTHER" id="PTHR13248:SF4">
    <property type="entry name" value="ELONGIN B"/>
    <property type="match status" value="1"/>
</dbReference>
<accession>A0A1V9XX76</accession>
<organism evidence="2 3">
    <name type="scientific">Tropilaelaps mercedesae</name>
    <dbReference type="NCBI Taxonomy" id="418985"/>
    <lineage>
        <taxon>Eukaryota</taxon>
        <taxon>Metazoa</taxon>
        <taxon>Ecdysozoa</taxon>
        <taxon>Arthropoda</taxon>
        <taxon>Chelicerata</taxon>
        <taxon>Arachnida</taxon>
        <taxon>Acari</taxon>
        <taxon>Parasitiformes</taxon>
        <taxon>Mesostigmata</taxon>
        <taxon>Gamasina</taxon>
        <taxon>Dermanyssoidea</taxon>
        <taxon>Laelapidae</taxon>
        <taxon>Tropilaelaps</taxon>
    </lineage>
</organism>
<dbReference type="InterPro" id="IPR000626">
    <property type="entry name" value="Ubiquitin-like_dom"/>
</dbReference>
<dbReference type="GO" id="GO:0003746">
    <property type="term" value="F:translation elongation factor activity"/>
    <property type="evidence" value="ECO:0007669"/>
    <property type="project" value="UniProtKB-KW"/>
</dbReference>
<dbReference type="GO" id="GO:0030891">
    <property type="term" value="C:VCB complex"/>
    <property type="evidence" value="ECO:0007669"/>
    <property type="project" value="InterPro"/>
</dbReference>
<evidence type="ECO:0000313" key="2">
    <source>
        <dbReference type="EMBL" id="OQR78080.1"/>
    </source>
</evidence>
<dbReference type="GO" id="GO:0070449">
    <property type="term" value="C:elongin complex"/>
    <property type="evidence" value="ECO:0007669"/>
    <property type="project" value="InterPro"/>
</dbReference>
<dbReference type="InterPro" id="IPR029071">
    <property type="entry name" value="Ubiquitin-like_domsf"/>
</dbReference>
<dbReference type="SUPFAM" id="SSF54236">
    <property type="entry name" value="Ubiquitin-like"/>
    <property type="match status" value="1"/>
</dbReference>
<dbReference type="GO" id="GO:0006368">
    <property type="term" value="P:transcription elongation by RNA polymerase II"/>
    <property type="evidence" value="ECO:0007669"/>
    <property type="project" value="InterPro"/>
</dbReference>